<proteinExistence type="predicted"/>
<evidence type="ECO:0000313" key="3">
    <source>
        <dbReference type="Proteomes" id="UP000831859"/>
    </source>
</evidence>
<organism evidence="2 3">
    <name type="scientific">Apilactobacillus apisilvae</name>
    <dbReference type="NCBI Taxonomy" id="2923364"/>
    <lineage>
        <taxon>Bacteria</taxon>
        <taxon>Bacillati</taxon>
        <taxon>Bacillota</taxon>
        <taxon>Bacilli</taxon>
        <taxon>Lactobacillales</taxon>
        <taxon>Lactobacillaceae</taxon>
        <taxon>Apilactobacillus</taxon>
    </lineage>
</organism>
<evidence type="ECO:0000256" key="1">
    <source>
        <dbReference type="SAM" id="Coils"/>
    </source>
</evidence>
<gene>
    <name evidence="2" type="ORF">MOO46_07420</name>
</gene>
<keyword evidence="1" id="KW-0175">Coiled coil</keyword>
<dbReference type="EMBL" id="CP093363">
    <property type="protein sequence ID" value="UQS85814.1"/>
    <property type="molecule type" value="Genomic_DNA"/>
</dbReference>
<sequence length="280" mass="31859">MANEVLTQDVAVEFQPGTINLSNVDELKKLVTDYANKYKELVVTEESYSNDKKVRTDLNKLKKALEDKRKEIKRAYNQPLKEFEILIKGIEAPIDDVSSNIKEQTDKFDQQAKDKKEQQIKEFIDEVCTNKGISSANIQIDPRWLNKSTSKKQWQEAANNAIELEEADQKRITQDIQMVKTFAETLGVEAEGYVYQVKNGSSANEVIQHMQADLSNRKAQQEANKASKKEIGDKQVDTNTGEVQSIITRDLTVKGTEKQMEQLDRFIENNGIEVLAKGDK</sequence>
<dbReference type="Proteomes" id="UP000831859">
    <property type="component" value="Plasmid p1unnamed"/>
</dbReference>
<keyword evidence="3" id="KW-1185">Reference proteome</keyword>
<reference evidence="2 3" key="1">
    <citation type="journal article" date="2022" name="Int. J. Syst. Evol. Microbiol.">
        <title>Apilactobacillus apisilvae sp. nov., Nicolia spurrieriana gen. nov. sp. nov., Bombilactobacillus folatiphilus sp. nov. and Bombilactobacillus thymidiniphilus sp. nov., four new lactic acid bacterial isolates from stingless bees Tetragonula carbonaria and Austroplebeia australis.</title>
        <authorList>
            <person name="Oliphant S.A."/>
            <person name="Watson-Haigh N.S."/>
            <person name="Sumby K.M."/>
            <person name="Gardner J."/>
            <person name="Groom S."/>
            <person name="Jiranek V."/>
        </authorList>
    </citation>
    <scope>NUCLEOTIDE SEQUENCE [LARGE SCALE GENOMIC DNA]</scope>
    <source>
        <strain evidence="2 3">SG5_A10</strain>
    </source>
</reference>
<evidence type="ECO:0000313" key="2">
    <source>
        <dbReference type="EMBL" id="UQS85814.1"/>
    </source>
</evidence>
<dbReference type="InterPro" id="IPR009785">
    <property type="entry name" value="Prophage_Lj928_Orf309"/>
</dbReference>
<geneLocation type="plasmid" evidence="2 3">
    <name>p1unnamed</name>
</geneLocation>
<protein>
    <submittedName>
        <fullName evidence="2">DUF1351 domain-containing protein</fullName>
    </submittedName>
</protein>
<feature type="coiled-coil region" evidence="1">
    <location>
        <begin position="51"/>
        <end position="78"/>
    </location>
</feature>
<dbReference type="Pfam" id="PF07083">
    <property type="entry name" value="DUF1351"/>
    <property type="match status" value="1"/>
</dbReference>
<keyword evidence="2" id="KW-0614">Plasmid</keyword>
<accession>A0ABY4PJ74</accession>
<name>A0ABY4PJ74_9LACO</name>
<dbReference type="RefSeq" id="WP_249511778.1">
    <property type="nucleotide sequence ID" value="NZ_CP093363.1"/>
</dbReference>